<evidence type="ECO:0000256" key="1">
    <source>
        <dbReference type="SAM" id="Phobius"/>
    </source>
</evidence>
<dbReference type="RefSeq" id="WP_108452525.1">
    <property type="nucleotide sequence ID" value="NZ_CABVMH010000007.1"/>
</dbReference>
<organism evidence="2">
    <name type="scientific">Klebsiella pneumoniae</name>
    <dbReference type="NCBI Taxonomy" id="573"/>
    <lineage>
        <taxon>Bacteria</taxon>
        <taxon>Pseudomonadati</taxon>
        <taxon>Pseudomonadota</taxon>
        <taxon>Gammaproteobacteria</taxon>
        <taxon>Enterobacterales</taxon>
        <taxon>Enterobacteriaceae</taxon>
        <taxon>Klebsiella/Raoultella group</taxon>
        <taxon>Klebsiella</taxon>
        <taxon>Klebsiella pneumoniae complex</taxon>
    </lineage>
</organism>
<proteinExistence type="predicted"/>
<dbReference type="InterPro" id="IPR031854">
    <property type="entry name" value="FidL-like"/>
</dbReference>
<sequence length="164" mass="18695">MVKKNIVFLSVFAILSFGVSYFVSHERHKILPLAPMKCKAFSKVEMETEYGNLTFSIIENIQLYGEDKGLMQFEGYVTNGTQRTYLDRTAFMHNTTPDEPSDFVFLVEKFERSGADTTPDELFNQMWLELAGNDNLLNVSITELKNNAFTVISPYAPQFTCAAY</sequence>
<evidence type="ECO:0000313" key="2">
    <source>
        <dbReference type="EMBL" id="CAB3558950.1"/>
    </source>
</evidence>
<keyword evidence="1" id="KW-0472">Membrane</keyword>
<keyword evidence="1" id="KW-1133">Transmembrane helix</keyword>
<reference evidence="2" key="1">
    <citation type="submission" date="2020-04" db="EMBL/GenBank/DDBJ databases">
        <authorList>
            <person name="Naeem R."/>
            <person name="Antony C."/>
            <person name="Guan Q."/>
        </authorList>
    </citation>
    <scope>NUCLEOTIDE SEQUENCE</scope>
    <source>
        <strain evidence="2">NGKP54</strain>
    </source>
</reference>
<protein>
    <submittedName>
        <fullName evidence="2">Uncharacterized protein</fullName>
    </submittedName>
</protein>
<feature type="transmembrane region" description="Helical" evidence="1">
    <location>
        <begin position="6"/>
        <end position="23"/>
    </location>
</feature>
<gene>
    <name evidence="2" type="ORF">NGKP54_PROKKA_03169</name>
</gene>
<dbReference type="Pfam" id="PF15941">
    <property type="entry name" value="FidL_like"/>
    <property type="match status" value="1"/>
</dbReference>
<name>A0A8D6T078_KLEPN</name>
<dbReference type="EMBL" id="LR793264">
    <property type="protein sequence ID" value="CAB3558950.1"/>
    <property type="molecule type" value="Genomic_DNA"/>
</dbReference>
<dbReference type="AlphaFoldDB" id="A0A8D6T078"/>
<accession>A0A8D6T078</accession>
<keyword evidence="1" id="KW-0812">Transmembrane</keyword>